<name>A0A9W4KVB7_9BACI</name>
<evidence type="ECO:0000313" key="3">
    <source>
        <dbReference type="EMBL" id="CAH0156232.1"/>
    </source>
</evidence>
<dbReference type="Pfam" id="PF01878">
    <property type="entry name" value="EVE"/>
    <property type="match status" value="1"/>
</dbReference>
<dbReference type="Proteomes" id="UP000789326">
    <property type="component" value="Unassembled WGS sequence"/>
</dbReference>
<evidence type="ECO:0000256" key="1">
    <source>
        <dbReference type="HAMAP-Rule" id="MF_00771"/>
    </source>
</evidence>
<evidence type="ECO:0000313" key="4">
    <source>
        <dbReference type="Proteomes" id="UP000789326"/>
    </source>
</evidence>
<proteinExistence type="inferred from homology"/>
<dbReference type="HAMAP" id="MF_00771">
    <property type="entry name" value="UPF0310"/>
    <property type="match status" value="1"/>
</dbReference>
<accession>A0A9W4KVB7</accession>
<feature type="domain" description="EVE" evidence="2">
    <location>
        <begin position="12"/>
        <end position="143"/>
    </location>
</feature>
<evidence type="ECO:0000259" key="2">
    <source>
        <dbReference type="Pfam" id="PF01878"/>
    </source>
</evidence>
<sequence>MLLLTQVQNNTRYWIGVASLDHVMKGIDGGFAQLCHGKEAPLKKMKNGDWIIYYSSKVSLKQSTPHQKFTALGKVIDDDVFQFDMGNDFMPFRRNIDFISCTETSIHPLIPHLAFIKNEKRWGYPFRFGHFEISEKDFKLIAEKMVEVKSTNLN</sequence>
<comment type="caution">
    <text evidence="3">The sequence shown here is derived from an EMBL/GenBank/DDBJ whole genome shotgun (WGS) entry which is preliminary data.</text>
</comment>
<dbReference type="Gene3D" id="3.10.590.10">
    <property type="entry name" value="ph1033 like domains"/>
    <property type="match status" value="1"/>
</dbReference>
<dbReference type="SUPFAM" id="SSF88697">
    <property type="entry name" value="PUA domain-like"/>
    <property type="match status" value="1"/>
</dbReference>
<reference evidence="3" key="1">
    <citation type="submission" date="2021-11" db="EMBL/GenBank/DDBJ databases">
        <authorList>
            <person name="Bulgarelli D."/>
        </authorList>
    </citation>
    <scope>NUCLEOTIDE SEQUENCE</scope>
    <source>
        <strain evidence="3">Bi133</strain>
    </source>
</reference>
<organism evidence="3 4">
    <name type="scientific">Peribacillus simplex</name>
    <dbReference type="NCBI Taxonomy" id="1478"/>
    <lineage>
        <taxon>Bacteria</taxon>
        <taxon>Bacillati</taxon>
        <taxon>Bacillota</taxon>
        <taxon>Bacilli</taxon>
        <taxon>Bacillales</taxon>
        <taxon>Bacillaceae</taxon>
        <taxon>Peribacillus</taxon>
    </lineage>
</organism>
<comment type="similarity">
    <text evidence="1">Belongs to the UPF0310 family.</text>
</comment>
<dbReference type="CDD" id="cd21132">
    <property type="entry name" value="EVE-like"/>
    <property type="match status" value="1"/>
</dbReference>
<dbReference type="InterPro" id="IPR022996">
    <property type="entry name" value="UPF0310"/>
</dbReference>
<dbReference type="InterPro" id="IPR002740">
    <property type="entry name" value="EVE_domain"/>
</dbReference>
<protein>
    <recommendedName>
        <fullName evidence="1">UPF0310 protein SRABI133_00835</fullName>
    </recommendedName>
</protein>
<dbReference type="EMBL" id="CAKKMG010000006">
    <property type="protein sequence ID" value="CAH0156232.1"/>
    <property type="molecule type" value="Genomic_DNA"/>
</dbReference>
<dbReference type="NCBIfam" id="NF002616">
    <property type="entry name" value="PRK02268.1-2"/>
    <property type="match status" value="1"/>
</dbReference>
<gene>
    <name evidence="3" type="ORF">SRABI133_00835</name>
</gene>
<dbReference type="InterPro" id="IPR015947">
    <property type="entry name" value="PUA-like_sf"/>
</dbReference>
<dbReference type="AlphaFoldDB" id="A0A9W4KVB7"/>